<keyword evidence="6 10" id="KW-0560">Oxidoreductase</keyword>
<dbReference type="Pfam" id="PF00067">
    <property type="entry name" value="p450"/>
    <property type="match status" value="1"/>
</dbReference>
<evidence type="ECO:0000256" key="9">
    <source>
        <dbReference type="PIRSR" id="PIRSR602401-1"/>
    </source>
</evidence>
<comment type="cofactor">
    <cofactor evidence="1 9">
        <name>heme</name>
        <dbReference type="ChEBI" id="CHEBI:30413"/>
    </cofactor>
</comment>
<evidence type="ECO:0000256" key="3">
    <source>
        <dbReference type="ARBA" id="ARBA00010617"/>
    </source>
</evidence>
<name>A0A0C3AZN1_SERVB</name>
<evidence type="ECO:0000256" key="7">
    <source>
        <dbReference type="ARBA" id="ARBA00023004"/>
    </source>
</evidence>
<dbReference type="InterPro" id="IPR001128">
    <property type="entry name" value="Cyt_P450"/>
</dbReference>
<dbReference type="InterPro" id="IPR050364">
    <property type="entry name" value="Cytochrome_P450_fung"/>
</dbReference>
<reference evidence="12" key="2">
    <citation type="submission" date="2015-01" db="EMBL/GenBank/DDBJ databases">
        <title>Evolutionary Origins and Diversification of the Mycorrhizal Mutualists.</title>
        <authorList>
            <consortium name="DOE Joint Genome Institute"/>
            <consortium name="Mycorrhizal Genomics Consortium"/>
            <person name="Kohler A."/>
            <person name="Kuo A."/>
            <person name="Nagy L.G."/>
            <person name="Floudas D."/>
            <person name="Copeland A."/>
            <person name="Barry K.W."/>
            <person name="Cichocki N."/>
            <person name="Veneault-Fourrey C."/>
            <person name="LaButti K."/>
            <person name="Lindquist E.A."/>
            <person name="Lipzen A."/>
            <person name="Lundell T."/>
            <person name="Morin E."/>
            <person name="Murat C."/>
            <person name="Riley R."/>
            <person name="Ohm R."/>
            <person name="Sun H."/>
            <person name="Tunlid A."/>
            <person name="Henrissat B."/>
            <person name="Grigoriev I.V."/>
            <person name="Hibbett D.S."/>
            <person name="Martin F."/>
        </authorList>
    </citation>
    <scope>NUCLEOTIDE SEQUENCE [LARGE SCALE GENOMIC DNA]</scope>
    <source>
        <strain evidence="12">MAFF 305830</strain>
    </source>
</reference>
<sequence length="494" mass="54998">MSINYLVTGITAAVVASGVYIASRTPSSKAKKAGAKLPPGPNNWLLGAVLTFPQHHWYETFTQWQKDFGDLVYIDLSVAGVNMLIVNSLEIAEELAGKRKIYSNRPHTTLINDLMYSNWAVVMLQDGPLLHEQRRILHKCVGPLASSEHDHLIREHVASFIQTISGKTVDPFEALADGIGPIITILSYGENFDRDHGEELRKIGLENIELVGTTFTKFWAVDLLPILQYVPTWFPGAEFRRIGARSTGMGKRLRFEPLAYIDNALGKGNADRSLTTTLLQDQSSTKENIRDAITTMNSGNGIQTASSITNLFYCMAMYPECQKLVHKELDGLVGKGVIPSFAEIQRLPYLNAVWKESLRFKAPVPLGIPHVVSEEDVWNGLYIPKGCILQCNIGFMMRDPRIWGEDSVLFKPDRFLGPNSKDLPDPTTITFGFGRRICPGRFFANRVALQFVAATLASFTVLPGQGVDISELVFEGSVQRPVNFRCRFEPRHGS</sequence>
<evidence type="ECO:0000256" key="6">
    <source>
        <dbReference type="ARBA" id="ARBA00023002"/>
    </source>
</evidence>
<dbReference type="HOGENOM" id="CLU_001570_2_3_1"/>
<dbReference type="OrthoDB" id="2789670at2759"/>
<dbReference type="STRING" id="933852.A0A0C3AZN1"/>
<evidence type="ECO:0008006" key="13">
    <source>
        <dbReference type="Google" id="ProtNLM"/>
    </source>
</evidence>
<evidence type="ECO:0000313" key="12">
    <source>
        <dbReference type="Proteomes" id="UP000054097"/>
    </source>
</evidence>
<dbReference type="Proteomes" id="UP000054097">
    <property type="component" value="Unassembled WGS sequence"/>
</dbReference>
<evidence type="ECO:0000256" key="5">
    <source>
        <dbReference type="ARBA" id="ARBA00022723"/>
    </source>
</evidence>
<protein>
    <recommendedName>
        <fullName evidence="13">Cytochrome P450</fullName>
    </recommendedName>
</protein>
<dbReference type="GO" id="GO:0016705">
    <property type="term" value="F:oxidoreductase activity, acting on paired donors, with incorporation or reduction of molecular oxygen"/>
    <property type="evidence" value="ECO:0007669"/>
    <property type="project" value="InterPro"/>
</dbReference>
<proteinExistence type="inferred from homology"/>
<gene>
    <name evidence="11" type="ORF">M408DRAFT_331670</name>
</gene>
<dbReference type="InterPro" id="IPR017972">
    <property type="entry name" value="Cyt_P450_CS"/>
</dbReference>
<keyword evidence="7 9" id="KW-0408">Iron</keyword>
<dbReference type="GO" id="GO:0005506">
    <property type="term" value="F:iron ion binding"/>
    <property type="evidence" value="ECO:0007669"/>
    <property type="project" value="InterPro"/>
</dbReference>
<dbReference type="GO" id="GO:0004497">
    <property type="term" value="F:monooxygenase activity"/>
    <property type="evidence" value="ECO:0007669"/>
    <property type="project" value="UniProtKB-KW"/>
</dbReference>
<evidence type="ECO:0000256" key="8">
    <source>
        <dbReference type="ARBA" id="ARBA00023033"/>
    </source>
</evidence>
<accession>A0A0C3AZN1</accession>
<dbReference type="PANTHER" id="PTHR46300">
    <property type="entry name" value="P450, PUTATIVE (EUROFUNG)-RELATED-RELATED"/>
    <property type="match status" value="1"/>
</dbReference>
<evidence type="ECO:0000256" key="1">
    <source>
        <dbReference type="ARBA" id="ARBA00001971"/>
    </source>
</evidence>
<keyword evidence="4 9" id="KW-0349">Heme</keyword>
<dbReference type="PROSITE" id="PS00086">
    <property type="entry name" value="CYTOCHROME_P450"/>
    <property type="match status" value="1"/>
</dbReference>
<organism evidence="11 12">
    <name type="scientific">Serendipita vermifera MAFF 305830</name>
    <dbReference type="NCBI Taxonomy" id="933852"/>
    <lineage>
        <taxon>Eukaryota</taxon>
        <taxon>Fungi</taxon>
        <taxon>Dikarya</taxon>
        <taxon>Basidiomycota</taxon>
        <taxon>Agaricomycotina</taxon>
        <taxon>Agaricomycetes</taxon>
        <taxon>Sebacinales</taxon>
        <taxon>Serendipitaceae</taxon>
        <taxon>Serendipita</taxon>
    </lineage>
</organism>
<comment type="similarity">
    <text evidence="3 10">Belongs to the cytochrome P450 family.</text>
</comment>
<dbReference type="InterPro" id="IPR036396">
    <property type="entry name" value="Cyt_P450_sf"/>
</dbReference>
<keyword evidence="12" id="KW-1185">Reference proteome</keyword>
<dbReference type="GO" id="GO:0020037">
    <property type="term" value="F:heme binding"/>
    <property type="evidence" value="ECO:0007669"/>
    <property type="project" value="InterPro"/>
</dbReference>
<dbReference type="SUPFAM" id="SSF48264">
    <property type="entry name" value="Cytochrome P450"/>
    <property type="match status" value="1"/>
</dbReference>
<reference evidence="11 12" key="1">
    <citation type="submission" date="2014-04" db="EMBL/GenBank/DDBJ databases">
        <authorList>
            <consortium name="DOE Joint Genome Institute"/>
            <person name="Kuo A."/>
            <person name="Zuccaro A."/>
            <person name="Kohler A."/>
            <person name="Nagy L.G."/>
            <person name="Floudas D."/>
            <person name="Copeland A."/>
            <person name="Barry K.W."/>
            <person name="Cichocki N."/>
            <person name="Veneault-Fourrey C."/>
            <person name="LaButti K."/>
            <person name="Lindquist E.A."/>
            <person name="Lipzen A."/>
            <person name="Lundell T."/>
            <person name="Morin E."/>
            <person name="Murat C."/>
            <person name="Sun H."/>
            <person name="Tunlid A."/>
            <person name="Henrissat B."/>
            <person name="Grigoriev I.V."/>
            <person name="Hibbett D.S."/>
            <person name="Martin F."/>
            <person name="Nordberg H.P."/>
            <person name="Cantor M.N."/>
            <person name="Hua S.X."/>
        </authorList>
    </citation>
    <scope>NUCLEOTIDE SEQUENCE [LARGE SCALE GENOMIC DNA]</scope>
    <source>
        <strain evidence="11 12">MAFF 305830</strain>
    </source>
</reference>
<evidence type="ECO:0000256" key="2">
    <source>
        <dbReference type="ARBA" id="ARBA00005179"/>
    </source>
</evidence>
<dbReference type="PANTHER" id="PTHR46300:SF7">
    <property type="entry name" value="P450, PUTATIVE (EUROFUNG)-RELATED"/>
    <property type="match status" value="1"/>
</dbReference>
<evidence type="ECO:0000313" key="11">
    <source>
        <dbReference type="EMBL" id="KIM24701.1"/>
    </source>
</evidence>
<comment type="pathway">
    <text evidence="2">Secondary metabolite biosynthesis.</text>
</comment>
<keyword evidence="8 10" id="KW-0503">Monooxygenase</keyword>
<keyword evidence="5 9" id="KW-0479">Metal-binding</keyword>
<evidence type="ECO:0000256" key="4">
    <source>
        <dbReference type="ARBA" id="ARBA00022617"/>
    </source>
</evidence>
<evidence type="ECO:0000256" key="10">
    <source>
        <dbReference type="RuleBase" id="RU000461"/>
    </source>
</evidence>
<dbReference type="Gene3D" id="1.10.630.10">
    <property type="entry name" value="Cytochrome P450"/>
    <property type="match status" value="1"/>
</dbReference>
<dbReference type="PRINTS" id="PR00463">
    <property type="entry name" value="EP450I"/>
</dbReference>
<dbReference type="AlphaFoldDB" id="A0A0C3AZN1"/>
<feature type="binding site" description="axial binding residue" evidence="9">
    <location>
        <position position="438"/>
    </location>
    <ligand>
        <name>heme</name>
        <dbReference type="ChEBI" id="CHEBI:30413"/>
    </ligand>
    <ligandPart>
        <name>Fe</name>
        <dbReference type="ChEBI" id="CHEBI:18248"/>
    </ligandPart>
</feature>
<dbReference type="EMBL" id="KN824321">
    <property type="protein sequence ID" value="KIM24701.1"/>
    <property type="molecule type" value="Genomic_DNA"/>
</dbReference>
<dbReference type="InterPro" id="IPR002401">
    <property type="entry name" value="Cyt_P450_E_grp-I"/>
</dbReference>